<evidence type="ECO:0000259" key="1">
    <source>
        <dbReference type="Pfam" id="PF25325"/>
    </source>
</evidence>
<accession>A0AAJ6Z0P3</accession>
<dbReference type="Pfam" id="PF25325">
    <property type="entry name" value="EF-hand_EFHB_C"/>
    <property type="match status" value="1"/>
</dbReference>
<dbReference type="AlphaFoldDB" id="A0AAJ6Z0P3"/>
<organism evidence="2">
    <name type="scientific">Papilio xuthus</name>
    <name type="common">Asian swallowtail butterfly</name>
    <dbReference type="NCBI Taxonomy" id="66420"/>
    <lineage>
        <taxon>Eukaryota</taxon>
        <taxon>Metazoa</taxon>
        <taxon>Ecdysozoa</taxon>
        <taxon>Arthropoda</taxon>
        <taxon>Hexapoda</taxon>
        <taxon>Insecta</taxon>
        <taxon>Pterygota</taxon>
        <taxon>Neoptera</taxon>
        <taxon>Endopterygota</taxon>
        <taxon>Lepidoptera</taxon>
        <taxon>Glossata</taxon>
        <taxon>Ditrysia</taxon>
        <taxon>Papilionoidea</taxon>
        <taxon>Papilionidae</taxon>
        <taxon>Papilioninae</taxon>
        <taxon>Papilio</taxon>
    </lineage>
</organism>
<dbReference type="RefSeq" id="XP_013162798.1">
    <property type="nucleotide sequence ID" value="XM_013307344.1"/>
</dbReference>
<gene>
    <name evidence="2" type="primary">LOC106114229</name>
</gene>
<feature type="domain" description="EFHB C-terminal EF-hand" evidence="1">
    <location>
        <begin position="444"/>
        <end position="517"/>
    </location>
</feature>
<reference evidence="2" key="1">
    <citation type="submission" date="2025-08" db="UniProtKB">
        <authorList>
            <consortium name="RefSeq"/>
        </authorList>
    </citation>
    <scope>IDENTIFICATION</scope>
</reference>
<dbReference type="Proteomes" id="UP000694872">
    <property type="component" value="Unplaced"/>
</dbReference>
<dbReference type="InterPro" id="IPR057428">
    <property type="entry name" value="EFHB_EF-hand_C"/>
</dbReference>
<sequence>MPSGRQKSTCGGKGNRGMFIDRTPKICAAGLPSAQPDNQLADNLKHYLLQEGVDALIGDSIKPTEIPKPPAPLRRPAPPDMRNAGIGGEAASLIHPPFQTKFKTLVEDFKETSYASYWKKAIGRVPDPVPNLPEGLDVYNTTFGMKSPHISLYDLVFPKIPIEGQTPVTKLPATKISRNYCEPPFNPDFTYGHRSHTDQRGIHVKRCLTDDKIIDGTANRTILNTVQSTHQDSSKSRLGKVLTPNNNINNVPKGYAFGILSKPDHVEQCLSFCKLNPEREFYRKCLAHLNTVRKCLSNRFLPKFFIDFYLRLKYYDCEKSGWLHRDIVYNLCASKLIRFDSSLIEPLLTKWQAFDGENIDYKFFTHIINFKEAIKCIPHIPDLPPECTDYCTTYNETFKPDQERDISRMAGVPSGRFFDLDYPITPNYYCKAHRTYLPQESDVKSCLSPSVLALMNVNHRDMYAKREPDLVKKVFRAAGEDFSDEKFNEIWEEAKKYHSQGWVCYETFKKALQKFSEKENFTTE</sequence>
<evidence type="ECO:0000313" key="2">
    <source>
        <dbReference type="RefSeq" id="XP_013162798.1"/>
    </source>
</evidence>
<name>A0AAJ6Z0P3_PAPXU</name>
<protein>
    <submittedName>
        <fullName evidence="2">EF-hand domain-containing family member B-like</fullName>
    </submittedName>
</protein>
<proteinExistence type="predicted"/>
<dbReference type="KEGG" id="pxu:106114229"/>
<dbReference type="GeneID" id="106114229"/>